<gene>
    <name evidence="1" type="ORF">MasN3_39950</name>
</gene>
<sequence length="53" mass="5742">MATIINFVRSLFLTPAPITAHNSGGDLWSLYQLSRGRDSVSPAVLRKLAEAAK</sequence>
<keyword evidence="2" id="KW-1185">Reference proteome</keyword>
<organism evidence="1 2">
    <name type="scientific">Massilia varians</name>
    <dbReference type="NCBI Taxonomy" id="457921"/>
    <lineage>
        <taxon>Bacteria</taxon>
        <taxon>Pseudomonadati</taxon>
        <taxon>Pseudomonadota</taxon>
        <taxon>Betaproteobacteria</taxon>
        <taxon>Burkholderiales</taxon>
        <taxon>Oxalobacteraceae</taxon>
        <taxon>Telluria group</taxon>
        <taxon>Massilia</taxon>
    </lineage>
</organism>
<evidence type="ECO:0000313" key="1">
    <source>
        <dbReference type="EMBL" id="BDT60501.1"/>
    </source>
</evidence>
<reference evidence="1" key="1">
    <citation type="submission" date="2022-11" db="EMBL/GenBank/DDBJ databases">
        <title>Isolation and characterization of PLA-degrading bacterium Massilia sp. from Antarctic soil.</title>
        <authorList>
            <person name="Sato K."/>
            <person name="Gomez-Fuentes C."/>
            <person name="Ahmad S.A."/>
            <person name="Zulkharnain A."/>
        </authorList>
    </citation>
    <scope>NUCLEOTIDE SEQUENCE</scope>
    <source>
        <strain evidence="1">N-3</strain>
    </source>
</reference>
<dbReference type="EMBL" id="AP026966">
    <property type="protein sequence ID" value="BDT60501.1"/>
    <property type="molecule type" value="Genomic_DNA"/>
</dbReference>
<protein>
    <submittedName>
        <fullName evidence="1">Uncharacterized protein</fullName>
    </submittedName>
</protein>
<proteinExistence type="predicted"/>
<evidence type="ECO:0000313" key="2">
    <source>
        <dbReference type="Proteomes" id="UP001163336"/>
    </source>
</evidence>
<dbReference type="Proteomes" id="UP001163336">
    <property type="component" value="Chromosome"/>
</dbReference>
<name>A0ABM8CB68_9BURK</name>
<accession>A0ABM8CB68</accession>